<comment type="subcellular location">
    <subcellularLocation>
        <location evidence="1">Cell outer membrane</location>
    </subcellularLocation>
</comment>
<feature type="signal peptide" evidence="5">
    <location>
        <begin position="1"/>
        <end position="23"/>
    </location>
</feature>
<dbReference type="InterPro" id="IPR006311">
    <property type="entry name" value="TAT_signal"/>
</dbReference>
<dbReference type="AlphaFoldDB" id="A0A0N7LSZ2"/>
<dbReference type="InterPro" id="IPR036737">
    <property type="entry name" value="OmpA-like_sf"/>
</dbReference>
<evidence type="ECO:0000256" key="5">
    <source>
        <dbReference type="SAM" id="SignalP"/>
    </source>
</evidence>
<evidence type="ECO:0000259" key="6">
    <source>
        <dbReference type="PROSITE" id="PS51123"/>
    </source>
</evidence>
<sequence>MATSKHYSRRGLIMMAGTSGLLAACGQVSLDQVAGADIDEGAFGNPTFNNHLAQTGRVNARISLARKFAESVPTTVNFAFDSAVIDAEAQQAIRAQADFMRQFPEVKFSVYGHTDAVGGEASNLRLGRRRARAVVSALGQFGVSARRLEALVSFGERQLLVQTDDRERANRRTVTEVSGFVESDPMVLDGRYANLINRNYAASLVPRNGELGQTDTPPR</sequence>
<dbReference type="Gene3D" id="3.30.1330.60">
    <property type="entry name" value="OmpA-like domain"/>
    <property type="match status" value="1"/>
</dbReference>
<keyword evidence="3" id="KW-0998">Cell outer membrane</keyword>
<dbReference type="PROSITE" id="PS51318">
    <property type="entry name" value="TAT"/>
    <property type="match status" value="1"/>
</dbReference>
<dbReference type="SUPFAM" id="SSF103088">
    <property type="entry name" value="OmpA-like"/>
    <property type="match status" value="1"/>
</dbReference>
<name>A0A0N7LSZ2_9RHOB</name>
<dbReference type="GO" id="GO:0009279">
    <property type="term" value="C:cell outer membrane"/>
    <property type="evidence" value="ECO:0007669"/>
    <property type="project" value="UniProtKB-SubCell"/>
</dbReference>
<gene>
    <name evidence="7" type="ORF">THS5294_00534</name>
</gene>
<dbReference type="PANTHER" id="PTHR30329">
    <property type="entry name" value="STATOR ELEMENT OF FLAGELLAR MOTOR COMPLEX"/>
    <property type="match status" value="1"/>
</dbReference>
<evidence type="ECO:0000313" key="7">
    <source>
        <dbReference type="EMBL" id="CUH59250.1"/>
    </source>
</evidence>
<evidence type="ECO:0000256" key="4">
    <source>
        <dbReference type="PROSITE-ProRule" id="PRU00473"/>
    </source>
</evidence>
<evidence type="ECO:0000256" key="3">
    <source>
        <dbReference type="ARBA" id="ARBA00023237"/>
    </source>
</evidence>
<evidence type="ECO:0000256" key="1">
    <source>
        <dbReference type="ARBA" id="ARBA00004442"/>
    </source>
</evidence>
<dbReference type="PRINTS" id="PR01021">
    <property type="entry name" value="OMPADOMAIN"/>
</dbReference>
<evidence type="ECO:0000256" key="2">
    <source>
        <dbReference type="ARBA" id="ARBA00023136"/>
    </source>
</evidence>
<dbReference type="Proteomes" id="UP000051298">
    <property type="component" value="Unassembled WGS sequence"/>
</dbReference>
<keyword evidence="5" id="KW-0732">Signal</keyword>
<dbReference type="InterPro" id="IPR050330">
    <property type="entry name" value="Bact_OuterMem_StrucFunc"/>
</dbReference>
<dbReference type="eggNOG" id="COG2885">
    <property type="taxonomic scope" value="Bacteria"/>
</dbReference>
<dbReference type="InterPro" id="IPR006664">
    <property type="entry name" value="OMP_bac"/>
</dbReference>
<protein>
    <submittedName>
        <fullName evidence="7">Minor outer membrane protein Omp16</fullName>
    </submittedName>
</protein>
<dbReference type="STRING" id="266809.PM03_06960"/>
<feature type="chain" id="PRO_5006015574" evidence="5">
    <location>
        <begin position="24"/>
        <end position="219"/>
    </location>
</feature>
<dbReference type="EMBL" id="CYRX01000009">
    <property type="protein sequence ID" value="CUH59250.1"/>
    <property type="molecule type" value="Genomic_DNA"/>
</dbReference>
<evidence type="ECO:0000313" key="8">
    <source>
        <dbReference type="Proteomes" id="UP000051298"/>
    </source>
</evidence>
<dbReference type="CDD" id="cd07185">
    <property type="entry name" value="OmpA_C-like"/>
    <property type="match status" value="1"/>
</dbReference>
<feature type="domain" description="OmpA-like" evidence="6">
    <location>
        <begin position="65"/>
        <end position="181"/>
    </location>
</feature>
<reference evidence="7 8" key="1">
    <citation type="submission" date="2015-09" db="EMBL/GenBank/DDBJ databases">
        <authorList>
            <consortium name="Swine Surveillance"/>
        </authorList>
    </citation>
    <scope>NUCLEOTIDE SEQUENCE [LARGE SCALE GENOMIC DNA]</scope>
    <source>
        <strain evidence="7 8">CECT 5294</strain>
    </source>
</reference>
<dbReference type="Pfam" id="PF00691">
    <property type="entry name" value="OmpA"/>
    <property type="match status" value="1"/>
</dbReference>
<dbReference type="RefSeq" id="WP_082644931.1">
    <property type="nucleotide sequence ID" value="NZ_CYRX01000009.1"/>
</dbReference>
<keyword evidence="2 4" id="KW-0472">Membrane</keyword>
<dbReference type="PANTHER" id="PTHR30329:SF21">
    <property type="entry name" value="LIPOPROTEIN YIAD-RELATED"/>
    <property type="match status" value="1"/>
</dbReference>
<dbReference type="PROSITE" id="PS51257">
    <property type="entry name" value="PROKAR_LIPOPROTEIN"/>
    <property type="match status" value="1"/>
</dbReference>
<organism evidence="7 8">
    <name type="scientific">Thalassobacter stenotrophicus</name>
    <dbReference type="NCBI Taxonomy" id="266809"/>
    <lineage>
        <taxon>Bacteria</taxon>
        <taxon>Pseudomonadati</taxon>
        <taxon>Pseudomonadota</taxon>
        <taxon>Alphaproteobacteria</taxon>
        <taxon>Rhodobacterales</taxon>
        <taxon>Roseobacteraceae</taxon>
        <taxon>Thalassobacter</taxon>
    </lineage>
</organism>
<dbReference type="InterPro" id="IPR006665">
    <property type="entry name" value="OmpA-like"/>
</dbReference>
<dbReference type="PROSITE" id="PS51123">
    <property type="entry name" value="OMPA_2"/>
    <property type="match status" value="1"/>
</dbReference>
<proteinExistence type="predicted"/>
<accession>A0A0N7LSZ2</accession>